<evidence type="ECO:0000313" key="3">
    <source>
        <dbReference type="RefSeq" id="XP_031573668.1"/>
    </source>
</evidence>
<feature type="region of interest" description="Disordered" evidence="1">
    <location>
        <begin position="506"/>
        <end position="528"/>
    </location>
</feature>
<dbReference type="GO" id="GO:0035082">
    <property type="term" value="P:axoneme assembly"/>
    <property type="evidence" value="ECO:0007669"/>
    <property type="project" value="TreeGrafter"/>
</dbReference>
<dbReference type="Proteomes" id="UP000515163">
    <property type="component" value="Unplaced"/>
</dbReference>
<organism evidence="2 3">
    <name type="scientific">Actinia tenebrosa</name>
    <name type="common">Australian red waratah sea anemone</name>
    <dbReference type="NCBI Taxonomy" id="6105"/>
    <lineage>
        <taxon>Eukaryota</taxon>
        <taxon>Metazoa</taxon>
        <taxon>Cnidaria</taxon>
        <taxon>Anthozoa</taxon>
        <taxon>Hexacorallia</taxon>
        <taxon>Actiniaria</taxon>
        <taxon>Actiniidae</taxon>
        <taxon>Actinia</taxon>
    </lineage>
</organism>
<dbReference type="RefSeq" id="XP_031573668.1">
    <property type="nucleotide sequence ID" value="XM_031717808.1"/>
</dbReference>
<evidence type="ECO:0000256" key="1">
    <source>
        <dbReference type="SAM" id="MobiDB-lite"/>
    </source>
</evidence>
<protein>
    <submittedName>
        <fullName evidence="3">Jhy protein homolog</fullName>
    </submittedName>
</protein>
<dbReference type="GeneID" id="116307532"/>
<feature type="compositionally biased region" description="Basic and acidic residues" evidence="1">
    <location>
        <begin position="206"/>
        <end position="225"/>
    </location>
</feature>
<feature type="compositionally biased region" description="Polar residues" evidence="1">
    <location>
        <begin position="51"/>
        <end position="61"/>
    </location>
</feature>
<feature type="region of interest" description="Disordered" evidence="1">
    <location>
        <begin position="93"/>
        <end position="162"/>
    </location>
</feature>
<dbReference type="AlphaFoldDB" id="A0A6P8J740"/>
<keyword evidence="2" id="KW-1185">Reference proteome</keyword>
<proteinExistence type="predicted"/>
<dbReference type="InterPro" id="IPR027968">
    <property type="entry name" value="JHY"/>
</dbReference>
<name>A0A6P8J740_ACTTE</name>
<accession>A0A6P8J740</accession>
<dbReference type="InParanoid" id="A0A6P8J740"/>
<feature type="region of interest" description="Disordered" evidence="1">
    <location>
        <begin position="30"/>
        <end position="61"/>
    </location>
</feature>
<evidence type="ECO:0000313" key="2">
    <source>
        <dbReference type="Proteomes" id="UP000515163"/>
    </source>
</evidence>
<reference evidence="3" key="1">
    <citation type="submission" date="2025-08" db="UniProtKB">
        <authorList>
            <consortium name="RefSeq"/>
        </authorList>
    </citation>
    <scope>IDENTIFICATION</scope>
    <source>
        <tissue evidence="3">Tentacle</tissue>
    </source>
</reference>
<dbReference type="PANTHER" id="PTHR14726">
    <property type="entry name" value="JHY PROTEIN HOMOLOG"/>
    <property type="match status" value="1"/>
</dbReference>
<dbReference type="PANTHER" id="PTHR14726:SF1">
    <property type="entry name" value="JHY PROTEIN HOMOLOG"/>
    <property type="match status" value="1"/>
</dbReference>
<dbReference type="Pfam" id="PF15261">
    <property type="entry name" value="JHY"/>
    <property type="match status" value="1"/>
</dbReference>
<dbReference type="KEGG" id="aten:116307532"/>
<feature type="region of interest" description="Disordered" evidence="1">
    <location>
        <begin position="195"/>
        <end position="241"/>
    </location>
</feature>
<feature type="compositionally biased region" description="Basic and acidic residues" evidence="1">
    <location>
        <begin position="39"/>
        <end position="50"/>
    </location>
</feature>
<feature type="region of interest" description="Disordered" evidence="1">
    <location>
        <begin position="387"/>
        <end position="414"/>
    </location>
</feature>
<feature type="compositionally biased region" description="Basic and acidic residues" evidence="1">
    <location>
        <begin position="395"/>
        <end position="407"/>
    </location>
</feature>
<feature type="region of interest" description="Disordered" evidence="1">
    <location>
        <begin position="1"/>
        <end position="20"/>
    </location>
</feature>
<sequence>MEENEKEENRDQGIIKTLASDPSVLAAILDQENSTDNVRNNEKFSNDNTKENTLNTNQKNNEFSVVMDDNGDVIRNNEDELSQMLADSLELKDDGVNDGLQSNERSILQEDRSDDLSENGPSVKAENLTKSADSSKLSSKDVKQKASTVNNKPQSKQKPKVKHYFIDKNKAEFIRKPGKSSYAALYSQKLKLKQGNTNQSKGKVRISKEKENEENMTEDLERYDQFNESSSSFSSKRSNSTTYTNFDKSGYYDVSDYSILSPYANMNQTIVPNYESYMNQPYHVPYRDFGLRYSNYGHQSYQTSSAISNPQSNVIFPSTQIQGYASQSAPPGVVYQRRPLIDQVEFFPEHDYLLSQSLTNSQFINPVQMYQRDSGLERKFVSEPQLSNTQLLSSENDRASKLSDGTRNHSNIQKPVDFKPYTLKEYRQIKNEQVDMLGSLGPDTESKDYKGKIAKSMKQRQYAEIIRLEHAARRKQWEKKAAPLPAPTRQLQAEAKRQAAMNYAKTVPKPKTVVQKGRSQEDDNEEEKEVTLLEILKMRHEKEKNNVQVMKKELTFKTDTE</sequence>
<gene>
    <name evidence="3" type="primary">LOC116307532</name>
</gene>
<feature type="compositionally biased region" description="Low complexity" evidence="1">
    <location>
        <begin position="229"/>
        <end position="240"/>
    </location>
</feature>
<dbReference type="OrthoDB" id="10057281at2759"/>